<dbReference type="SUPFAM" id="SSF54862">
    <property type="entry name" value="4Fe-4S ferredoxins"/>
    <property type="match status" value="1"/>
</dbReference>
<dbReference type="SUPFAM" id="SSF56014">
    <property type="entry name" value="Nitrite and sulphite reductase 4Fe-4S domain-like"/>
    <property type="match status" value="1"/>
</dbReference>
<feature type="domain" description="4Fe-4S ferredoxin-type" evidence="7">
    <location>
        <begin position="187"/>
        <end position="216"/>
    </location>
</feature>
<dbReference type="PROSITE" id="PS00365">
    <property type="entry name" value="NIR_SIR"/>
    <property type="match status" value="1"/>
</dbReference>
<evidence type="ECO:0000256" key="3">
    <source>
        <dbReference type="ARBA" id="ARBA00022723"/>
    </source>
</evidence>
<dbReference type="EMBL" id="LGYO01000058">
    <property type="protein sequence ID" value="KNZ40483.1"/>
    <property type="molecule type" value="Genomic_DNA"/>
</dbReference>
<dbReference type="InterPro" id="IPR017896">
    <property type="entry name" value="4Fe4S_Fe-S-bd"/>
</dbReference>
<sequence length="288" mass="31474">MVINQKEITALKAQGILAQQQDGYFSIRIMSRAGNFTSKEIQALAVIAEKYGRSYLGETTRLAIEIPWIKYDDIEAVKTAIKAAGLSHGGTGKKVRPLVACKGTVCLHGLYDTQELCGICHDRFFGQDLHAKTKFTFVGCPNNCAKANTNDIGFVGQSYVQYDGDSCNNCGKCTTVCRAKALTLVDKKLVWNEKLCVNCGKCAQVCPTEGMTEEVRGIAVYLGGRMGRGYRFGDRLTDLYAVEAIPGLIEKILETYMDLGADGERISAVLDRIGINAFEGALKERLEA</sequence>
<evidence type="ECO:0000259" key="7">
    <source>
        <dbReference type="PROSITE" id="PS51379"/>
    </source>
</evidence>
<evidence type="ECO:0000313" key="9">
    <source>
        <dbReference type="Proteomes" id="UP000036873"/>
    </source>
</evidence>
<dbReference type="InterPro" id="IPR045854">
    <property type="entry name" value="NO2/SO3_Rdtase_4Fe4S_sf"/>
</dbReference>
<evidence type="ECO:0000256" key="4">
    <source>
        <dbReference type="ARBA" id="ARBA00023002"/>
    </source>
</evidence>
<protein>
    <submittedName>
        <fullName evidence="8">(4Fe-4S)-binding protein</fullName>
    </submittedName>
</protein>
<accession>A0A0L6TW55</accession>
<dbReference type="GO" id="GO:0046872">
    <property type="term" value="F:metal ion binding"/>
    <property type="evidence" value="ECO:0007669"/>
    <property type="project" value="UniProtKB-KW"/>
</dbReference>
<dbReference type="InterPro" id="IPR006066">
    <property type="entry name" value="NO2/SO3_Rdtase_FeS/sirohaem_BS"/>
</dbReference>
<comment type="caution">
    <text evidence="8">The sequence shown here is derived from an EMBL/GenBank/DDBJ whole genome shotgun (WGS) entry which is preliminary data.</text>
</comment>
<reference evidence="9" key="1">
    <citation type="submission" date="2015-07" db="EMBL/GenBank/DDBJ databases">
        <title>Draft genome sequence of Acetobacterium bakii DSM 8293, a potential psychrophilic chemical producer through syngas fermentation.</title>
        <authorList>
            <person name="Song Y."/>
            <person name="Hwang S."/>
            <person name="Cho B.-K."/>
        </authorList>
    </citation>
    <scope>NUCLEOTIDE SEQUENCE [LARGE SCALE GENOMIC DNA]</scope>
    <source>
        <strain evidence="9">DSM 8239</strain>
    </source>
</reference>
<dbReference type="AlphaFoldDB" id="A0A0L6TW55"/>
<dbReference type="Gene3D" id="3.90.480.20">
    <property type="match status" value="1"/>
</dbReference>
<keyword evidence="1" id="KW-0004">4Fe-4S</keyword>
<keyword evidence="6" id="KW-0411">Iron-sulfur</keyword>
<keyword evidence="5" id="KW-0408">Iron</keyword>
<proteinExistence type="predicted"/>
<dbReference type="GO" id="GO:0020037">
    <property type="term" value="F:heme binding"/>
    <property type="evidence" value="ECO:0007669"/>
    <property type="project" value="InterPro"/>
</dbReference>
<evidence type="ECO:0000256" key="1">
    <source>
        <dbReference type="ARBA" id="ARBA00022485"/>
    </source>
</evidence>
<organism evidence="8 9">
    <name type="scientific">Acetobacterium bakii</name>
    <dbReference type="NCBI Taxonomy" id="52689"/>
    <lineage>
        <taxon>Bacteria</taxon>
        <taxon>Bacillati</taxon>
        <taxon>Bacillota</taxon>
        <taxon>Clostridia</taxon>
        <taxon>Eubacteriales</taxon>
        <taxon>Eubacteriaceae</taxon>
        <taxon>Acetobacterium</taxon>
    </lineage>
</organism>
<dbReference type="InterPro" id="IPR051329">
    <property type="entry name" value="NIR_SIR_4Fe-4S"/>
</dbReference>
<dbReference type="STRING" id="52689.AKG39_17390"/>
<keyword evidence="4" id="KW-0560">Oxidoreductase</keyword>
<keyword evidence="3" id="KW-0479">Metal-binding</keyword>
<dbReference type="InterPro" id="IPR036136">
    <property type="entry name" value="Nit/Sulf_reduc_fer-like_dom_sf"/>
</dbReference>
<dbReference type="Gene3D" id="3.30.413.10">
    <property type="entry name" value="Sulfite Reductase Hemoprotein, domain 1"/>
    <property type="match status" value="1"/>
</dbReference>
<dbReference type="GO" id="GO:0016491">
    <property type="term" value="F:oxidoreductase activity"/>
    <property type="evidence" value="ECO:0007669"/>
    <property type="project" value="UniProtKB-KW"/>
</dbReference>
<evidence type="ECO:0000256" key="2">
    <source>
        <dbReference type="ARBA" id="ARBA00022617"/>
    </source>
</evidence>
<dbReference type="Gene3D" id="3.30.70.20">
    <property type="match status" value="1"/>
</dbReference>
<dbReference type="Pfam" id="PF00037">
    <property type="entry name" value="Fer4"/>
    <property type="match status" value="1"/>
</dbReference>
<feature type="domain" description="4Fe-4S ferredoxin-type" evidence="7">
    <location>
        <begin position="158"/>
        <end position="186"/>
    </location>
</feature>
<dbReference type="InterPro" id="IPR005117">
    <property type="entry name" value="NiRdtase/SiRdtase_haem-b_fer"/>
</dbReference>
<dbReference type="PROSITE" id="PS51379">
    <property type="entry name" value="4FE4S_FER_2"/>
    <property type="match status" value="2"/>
</dbReference>
<dbReference type="PATRIC" id="fig|52689.4.peg.3041"/>
<name>A0A0L6TW55_9FIRM</name>
<dbReference type="PROSITE" id="PS00198">
    <property type="entry name" value="4FE4S_FER_1"/>
    <property type="match status" value="1"/>
</dbReference>
<dbReference type="InterPro" id="IPR006067">
    <property type="entry name" value="NO2/SO3_Rdtase_4Fe4S_dom"/>
</dbReference>
<dbReference type="PANTHER" id="PTHR32439">
    <property type="entry name" value="FERREDOXIN--NITRITE REDUCTASE, CHLOROPLASTIC"/>
    <property type="match status" value="1"/>
</dbReference>
<evidence type="ECO:0000256" key="6">
    <source>
        <dbReference type="ARBA" id="ARBA00023014"/>
    </source>
</evidence>
<evidence type="ECO:0000256" key="5">
    <source>
        <dbReference type="ARBA" id="ARBA00023004"/>
    </source>
</evidence>
<keyword evidence="9" id="KW-1185">Reference proteome</keyword>
<keyword evidence="2" id="KW-0349">Heme</keyword>
<dbReference type="Pfam" id="PF03460">
    <property type="entry name" value="NIR_SIR_ferr"/>
    <property type="match status" value="1"/>
</dbReference>
<dbReference type="GO" id="GO:0051539">
    <property type="term" value="F:4 iron, 4 sulfur cluster binding"/>
    <property type="evidence" value="ECO:0007669"/>
    <property type="project" value="UniProtKB-KW"/>
</dbReference>
<gene>
    <name evidence="8" type="ORF">AKG39_17390</name>
</gene>
<dbReference type="Proteomes" id="UP000036873">
    <property type="component" value="Unassembled WGS sequence"/>
</dbReference>
<dbReference type="InterPro" id="IPR017900">
    <property type="entry name" value="4Fe4S_Fe_S_CS"/>
</dbReference>
<evidence type="ECO:0000313" key="8">
    <source>
        <dbReference type="EMBL" id="KNZ40483.1"/>
    </source>
</evidence>
<dbReference type="PANTHER" id="PTHR32439:SF9">
    <property type="entry name" value="BLR3264 PROTEIN"/>
    <property type="match status" value="1"/>
</dbReference>
<dbReference type="Pfam" id="PF01077">
    <property type="entry name" value="NIR_SIR"/>
    <property type="match status" value="1"/>
</dbReference>
<dbReference type="SUPFAM" id="SSF55124">
    <property type="entry name" value="Nitrite/Sulfite reductase N-terminal domain-like"/>
    <property type="match status" value="1"/>
</dbReference>